<comment type="caution">
    <text evidence="2">The sequence shown here is derived from an EMBL/GenBank/DDBJ whole genome shotgun (WGS) entry which is preliminary data.</text>
</comment>
<accession>A0ABU1U0J9</accession>
<sequence length="168" mass="19113">MNIRRAAASDAVSIAEVQVKSWQSSYKGLVDENYLQSMSISERAVRWKEWLAAGPSHIMYVLGEDNEVAGFVSGGNIRSAHPYDSEIYAIYLLKEVQRKGYGTLLMKKFAEAMHKQGKKSMIVWVLKDNPSKQAYLSLGAKKIDKERITIGKQELFEECYAWENLPLF</sequence>
<protein>
    <submittedName>
        <fullName evidence="2">L-amino acid N-acyltransferase YncA</fullName>
    </submittedName>
</protein>
<organism evidence="2 3">
    <name type="scientific">Fictibacillus barbaricus</name>
    <dbReference type="NCBI Taxonomy" id="182136"/>
    <lineage>
        <taxon>Bacteria</taxon>
        <taxon>Bacillati</taxon>
        <taxon>Bacillota</taxon>
        <taxon>Bacilli</taxon>
        <taxon>Bacillales</taxon>
        <taxon>Fictibacillaceae</taxon>
        <taxon>Fictibacillus</taxon>
    </lineage>
</organism>
<dbReference type="PROSITE" id="PS51186">
    <property type="entry name" value="GNAT"/>
    <property type="match status" value="1"/>
</dbReference>
<dbReference type="InterPro" id="IPR000182">
    <property type="entry name" value="GNAT_dom"/>
</dbReference>
<name>A0ABU1U0J9_9BACL</name>
<keyword evidence="3" id="KW-1185">Reference proteome</keyword>
<dbReference type="Proteomes" id="UP001258181">
    <property type="component" value="Unassembled WGS sequence"/>
</dbReference>
<dbReference type="Gene3D" id="3.40.630.30">
    <property type="match status" value="1"/>
</dbReference>
<dbReference type="CDD" id="cd04301">
    <property type="entry name" value="NAT_SF"/>
    <property type="match status" value="1"/>
</dbReference>
<evidence type="ECO:0000259" key="1">
    <source>
        <dbReference type="PROSITE" id="PS51186"/>
    </source>
</evidence>
<dbReference type="InterPro" id="IPR013653">
    <property type="entry name" value="GCN5-like_dom"/>
</dbReference>
<feature type="domain" description="N-acetyltransferase" evidence="1">
    <location>
        <begin position="1"/>
        <end position="166"/>
    </location>
</feature>
<dbReference type="EMBL" id="JAVDWA010000003">
    <property type="protein sequence ID" value="MDR7072983.1"/>
    <property type="molecule type" value="Genomic_DNA"/>
</dbReference>
<proteinExistence type="predicted"/>
<dbReference type="Pfam" id="PF08445">
    <property type="entry name" value="FR47"/>
    <property type="match status" value="1"/>
</dbReference>
<evidence type="ECO:0000313" key="2">
    <source>
        <dbReference type="EMBL" id="MDR7072983.1"/>
    </source>
</evidence>
<dbReference type="RefSeq" id="WP_310258379.1">
    <property type="nucleotide sequence ID" value="NZ_JAVDWA010000003.1"/>
</dbReference>
<dbReference type="SUPFAM" id="SSF55729">
    <property type="entry name" value="Acyl-CoA N-acyltransferases (Nat)"/>
    <property type="match status" value="1"/>
</dbReference>
<evidence type="ECO:0000313" key="3">
    <source>
        <dbReference type="Proteomes" id="UP001258181"/>
    </source>
</evidence>
<gene>
    <name evidence="2" type="ORF">J2X07_001969</name>
</gene>
<reference evidence="2 3" key="1">
    <citation type="submission" date="2023-07" db="EMBL/GenBank/DDBJ databases">
        <title>Sorghum-associated microbial communities from plants grown in Nebraska, USA.</title>
        <authorList>
            <person name="Schachtman D."/>
        </authorList>
    </citation>
    <scope>NUCLEOTIDE SEQUENCE [LARGE SCALE GENOMIC DNA]</scope>
    <source>
        <strain evidence="2 3">BE211</strain>
    </source>
</reference>
<dbReference type="InterPro" id="IPR016181">
    <property type="entry name" value="Acyl_CoA_acyltransferase"/>
</dbReference>